<dbReference type="PROSITE" id="PS51257">
    <property type="entry name" value="PROKAR_LIPOPROTEIN"/>
    <property type="match status" value="1"/>
</dbReference>
<evidence type="ECO:0000313" key="2">
    <source>
        <dbReference type="EMBL" id="RKR13157.1"/>
    </source>
</evidence>
<feature type="chain" id="PRO_5019862397" description="Tetratricopeptide repeat protein" evidence="1">
    <location>
        <begin position="22"/>
        <end position="349"/>
    </location>
</feature>
<dbReference type="EMBL" id="RBIQ01000008">
    <property type="protein sequence ID" value="RKR13157.1"/>
    <property type="molecule type" value="Genomic_DNA"/>
</dbReference>
<proteinExistence type="predicted"/>
<name>A0A495EB85_9FLAO</name>
<evidence type="ECO:0000313" key="3">
    <source>
        <dbReference type="Proteomes" id="UP000269412"/>
    </source>
</evidence>
<evidence type="ECO:0000256" key="1">
    <source>
        <dbReference type="SAM" id="SignalP"/>
    </source>
</evidence>
<gene>
    <name evidence="2" type="ORF">CLV91_1872</name>
</gene>
<accession>A0A495EB85</accession>
<keyword evidence="1" id="KW-0732">Signal</keyword>
<dbReference type="AlphaFoldDB" id="A0A495EB85"/>
<protein>
    <recommendedName>
        <fullName evidence="4">Tetratricopeptide repeat protein</fullName>
    </recommendedName>
</protein>
<dbReference type="Proteomes" id="UP000269412">
    <property type="component" value="Unassembled WGS sequence"/>
</dbReference>
<evidence type="ECO:0008006" key="4">
    <source>
        <dbReference type="Google" id="ProtNLM"/>
    </source>
</evidence>
<dbReference type="RefSeq" id="WP_121066795.1">
    <property type="nucleotide sequence ID" value="NZ_RBIQ01000008.1"/>
</dbReference>
<dbReference type="InterPro" id="IPR045921">
    <property type="entry name" value="DUF6340"/>
</dbReference>
<dbReference type="Pfam" id="PF19867">
    <property type="entry name" value="DUF6340"/>
    <property type="match status" value="1"/>
</dbReference>
<organism evidence="2 3">
    <name type="scientific">Maribacter vaceletii</name>
    <dbReference type="NCBI Taxonomy" id="1206816"/>
    <lineage>
        <taxon>Bacteria</taxon>
        <taxon>Pseudomonadati</taxon>
        <taxon>Bacteroidota</taxon>
        <taxon>Flavobacteriia</taxon>
        <taxon>Flavobacteriales</taxon>
        <taxon>Flavobacteriaceae</taxon>
        <taxon>Maribacter</taxon>
    </lineage>
</organism>
<sequence>MKKPFKILSYLVFLILISACGSTNRMTMGVTEPAIVHLPSDVKRIGIINRSLPSKGNTTLDKIDKILSAEGLNLDKKGSEAAISSLSSELSVIKSFEEIKIIEGVEEIRKGLNVFPATLSWDMVEKLCKENNVDVIFSLAYYDTDTKTDYKVTTMKLPNSLGVDVDVPAQEVTLNTQVNCGWRLYDPHTKEVVDARKYTKNMAFRGKGINPMKAVEAVADRNETVQEYSRNVGIAYAKRLIPRYVRVSREYFMSGTDNFKISHRRAVAGDWDGAAELWEKELSNPDTKIAGRANYNMAISSEINGDLDKAIEYASKSYTDYENNMAIDYVKILRYRVKQNNLLNQQRTN</sequence>
<dbReference type="Gene3D" id="1.25.40.10">
    <property type="entry name" value="Tetratricopeptide repeat domain"/>
    <property type="match status" value="1"/>
</dbReference>
<comment type="caution">
    <text evidence="2">The sequence shown here is derived from an EMBL/GenBank/DDBJ whole genome shotgun (WGS) entry which is preliminary data.</text>
</comment>
<reference evidence="2 3" key="1">
    <citation type="submission" date="2018-10" db="EMBL/GenBank/DDBJ databases">
        <title>Genomic Encyclopedia of Archaeal and Bacterial Type Strains, Phase II (KMG-II): from individual species to whole genera.</title>
        <authorList>
            <person name="Goeker M."/>
        </authorList>
    </citation>
    <scope>NUCLEOTIDE SEQUENCE [LARGE SCALE GENOMIC DNA]</scope>
    <source>
        <strain evidence="2 3">DSM 25230</strain>
    </source>
</reference>
<keyword evidence="3" id="KW-1185">Reference proteome</keyword>
<dbReference type="OrthoDB" id="632318at2"/>
<feature type="signal peptide" evidence="1">
    <location>
        <begin position="1"/>
        <end position="21"/>
    </location>
</feature>
<dbReference type="InterPro" id="IPR011990">
    <property type="entry name" value="TPR-like_helical_dom_sf"/>
</dbReference>